<dbReference type="Proteomes" id="UP000291933">
    <property type="component" value="Unassembled WGS sequence"/>
</dbReference>
<dbReference type="PANTHER" id="PTHR30353">
    <property type="entry name" value="INNER MEMBRANE PROTEIN DEDA-RELATED"/>
    <property type="match status" value="1"/>
</dbReference>
<feature type="transmembrane region" description="Helical" evidence="7">
    <location>
        <begin position="12"/>
        <end position="31"/>
    </location>
</feature>
<evidence type="ECO:0000256" key="3">
    <source>
        <dbReference type="ARBA" id="ARBA00022475"/>
    </source>
</evidence>
<feature type="transmembrane region" description="Helical" evidence="7">
    <location>
        <begin position="62"/>
        <end position="83"/>
    </location>
</feature>
<dbReference type="InterPro" id="IPR032816">
    <property type="entry name" value="VTT_dom"/>
</dbReference>
<dbReference type="Pfam" id="PF09335">
    <property type="entry name" value="VTT_dom"/>
    <property type="match status" value="1"/>
</dbReference>
<feature type="transmembrane region" description="Helical" evidence="7">
    <location>
        <begin position="184"/>
        <end position="202"/>
    </location>
</feature>
<evidence type="ECO:0000313" key="9">
    <source>
        <dbReference type="EMBL" id="TBT95007.1"/>
    </source>
</evidence>
<proteinExistence type="inferred from homology"/>
<evidence type="ECO:0000256" key="6">
    <source>
        <dbReference type="ARBA" id="ARBA00023136"/>
    </source>
</evidence>
<keyword evidence="3 7" id="KW-1003">Cell membrane</keyword>
<gene>
    <name evidence="9" type="ORF">ET996_08245</name>
</gene>
<dbReference type="GO" id="GO:0005886">
    <property type="term" value="C:plasma membrane"/>
    <property type="evidence" value="ECO:0007669"/>
    <property type="project" value="UniProtKB-SubCell"/>
</dbReference>
<name>A0A4Q9KKJ5_PROTD</name>
<keyword evidence="5 7" id="KW-1133">Transmembrane helix</keyword>
<feature type="domain" description="VTT" evidence="8">
    <location>
        <begin position="32"/>
        <end position="169"/>
    </location>
</feature>
<evidence type="ECO:0000256" key="5">
    <source>
        <dbReference type="ARBA" id="ARBA00022989"/>
    </source>
</evidence>
<evidence type="ECO:0000256" key="1">
    <source>
        <dbReference type="ARBA" id="ARBA00004651"/>
    </source>
</evidence>
<keyword evidence="6 7" id="KW-0472">Membrane</keyword>
<evidence type="ECO:0000313" key="10">
    <source>
        <dbReference type="Proteomes" id="UP000291933"/>
    </source>
</evidence>
<comment type="subcellular location">
    <subcellularLocation>
        <location evidence="1 7">Cell membrane</location>
        <topology evidence="1 7">Multi-pass membrane protein</topology>
    </subcellularLocation>
</comment>
<evidence type="ECO:0000256" key="4">
    <source>
        <dbReference type="ARBA" id="ARBA00022692"/>
    </source>
</evidence>
<comment type="similarity">
    <text evidence="2 7">Belongs to the DedA family.</text>
</comment>
<evidence type="ECO:0000256" key="2">
    <source>
        <dbReference type="ARBA" id="ARBA00010792"/>
    </source>
</evidence>
<protein>
    <submittedName>
        <fullName evidence="9">DedA family protein</fullName>
    </submittedName>
</protein>
<organism evidence="9 10">
    <name type="scientific">Propioniciclava tarda</name>
    <dbReference type="NCBI Taxonomy" id="433330"/>
    <lineage>
        <taxon>Bacteria</taxon>
        <taxon>Bacillati</taxon>
        <taxon>Actinomycetota</taxon>
        <taxon>Actinomycetes</taxon>
        <taxon>Propionibacteriales</taxon>
        <taxon>Propionibacteriaceae</taxon>
        <taxon>Propioniciclava</taxon>
    </lineage>
</organism>
<keyword evidence="10" id="KW-1185">Reference proteome</keyword>
<evidence type="ECO:0000259" key="8">
    <source>
        <dbReference type="Pfam" id="PF09335"/>
    </source>
</evidence>
<reference evidence="9 10" key="1">
    <citation type="submission" date="2019-01" db="EMBL/GenBank/DDBJ databases">
        <title>Lactibacter flavus gen. nov., sp. nov., a novel bacterium of the family Propionibacteriaceae isolated from raw milk and dairy products.</title>
        <authorList>
            <person name="Huptas C."/>
            <person name="Wenning M."/>
            <person name="Breitenwieser F."/>
            <person name="Doll E."/>
            <person name="Von Neubeck M."/>
            <person name="Busse H.-J."/>
            <person name="Scherer S."/>
        </authorList>
    </citation>
    <scope>NUCLEOTIDE SEQUENCE [LARGE SCALE GENOMIC DNA]</scope>
    <source>
        <strain evidence="9 10">DSM 22130</strain>
    </source>
</reference>
<dbReference type="InterPro" id="IPR032818">
    <property type="entry name" value="DedA-like"/>
</dbReference>
<accession>A0A4Q9KKJ5</accession>
<feature type="transmembrane region" description="Helical" evidence="7">
    <location>
        <begin position="37"/>
        <end position="55"/>
    </location>
</feature>
<evidence type="ECO:0000256" key="7">
    <source>
        <dbReference type="RuleBase" id="RU367016"/>
    </source>
</evidence>
<dbReference type="PANTHER" id="PTHR30353:SF0">
    <property type="entry name" value="TRANSMEMBRANE PROTEIN"/>
    <property type="match status" value="1"/>
</dbReference>
<keyword evidence="4 7" id="KW-0812">Transmembrane</keyword>
<sequence length="210" mass="23119">MDPVWLFQTFGPAFLAVSALIIFTECAIFPILPGDSLLFAVGMFIAQAAGIRLFGLNEIGTLLVALAILLVAAVLGNVVGYWVGLKISPWLFKPRPGFVGKIFSQKHLDDSHAFFERYGAKALVLGRFVPLVRTFVTMVAGASGMTFRHFIKWTALGGVAWVIGVTLLGFFLGNVAFIRDNLEIALILIVVFSVLPMVYEIWNERRKARV</sequence>
<dbReference type="EMBL" id="SDMR01000008">
    <property type="protein sequence ID" value="TBT95007.1"/>
    <property type="molecule type" value="Genomic_DNA"/>
</dbReference>
<feature type="transmembrane region" description="Helical" evidence="7">
    <location>
        <begin position="159"/>
        <end position="178"/>
    </location>
</feature>
<comment type="caution">
    <text evidence="9">The sequence shown here is derived from an EMBL/GenBank/DDBJ whole genome shotgun (WGS) entry which is preliminary data.</text>
</comment>
<dbReference type="AlphaFoldDB" id="A0A4Q9KKJ5"/>
<dbReference type="OrthoDB" id="9813426at2"/>
<feature type="transmembrane region" description="Helical" evidence="7">
    <location>
        <begin position="128"/>
        <end position="147"/>
    </location>
</feature>